<comment type="caution">
    <text evidence="8">The sequence shown here is derived from an EMBL/GenBank/DDBJ whole genome shotgun (WGS) entry which is preliminary data.</text>
</comment>
<dbReference type="Gene3D" id="3.40.50.1000">
    <property type="entry name" value="HAD superfamily/HAD-like"/>
    <property type="match status" value="1"/>
</dbReference>
<feature type="domain" description="DDHD" evidence="7">
    <location>
        <begin position="577"/>
        <end position="720"/>
    </location>
</feature>
<dbReference type="InterPro" id="IPR004177">
    <property type="entry name" value="DDHD_dom"/>
</dbReference>
<evidence type="ECO:0000313" key="9">
    <source>
        <dbReference type="Proteomes" id="UP001201812"/>
    </source>
</evidence>
<dbReference type="Pfam" id="PF02121">
    <property type="entry name" value="IP_trans"/>
    <property type="match status" value="1"/>
</dbReference>
<dbReference type="GO" id="GO:0031210">
    <property type="term" value="F:phosphatidylcholine binding"/>
    <property type="evidence" value="ECO:0007669"/>
    <property type="project" value="TreeGrafter"/>
</dbReference>
<keyword evidence="4" id="KW-0597">Phosphoprotein</keyword>
<dbReference type="Proteomes" id="UP001201812">
    <property type="component" value="Unassembled WGS sequence"/>
</dbReference>
<feature type="compositionally biased region" description="Basic and acidic residues" evidence="6">
    <location>
        <begin position="1060"/>
        <end position="1069"/>
    </location>
</feature>
<feature type="region of interest" description="Disordered" evidence="6">
    <location>
        <begin position="240"/>
        <end position="291"/>
    </location>
</feature>
<evidence type="ECO:0000313" key="8">
    <source>
        <dbReference type="EMBL" id="KAI1729041.1"/>
    </source>
</evidence>
<dbReference type="InterPro" id="IPR001666">
    <property type="entry name" value="PI_transfer"/>
</dbReference>
<evidence type="ECO:0000256" key="1">
    <source>
        <dbReference type="ARBA" id="ARBA00004184"/>
    </source>
</evidence>
<dbReference type="EMBL" id="JAKKPZ010000001">
    <property type="protein sequence ID" value="KAI1729041.1"/>
    <property type="molecule type" value="Genomic_DNA"/>
</dbReference>
<dbReference type="SUPFAM" id="SSF55961">
    <property type="entry name" value="Bet v1-like"/>
    <property type="match status" value="1"/>
</dbReference>
<protein>
    <submittedName>
        <fullName evidence="8">Phosphatidylinositol transfer protein domain-containing protein</fullName>
    </submittedName>
</protein>
<sequence length="1079" mass="121081">MLVKEYRILLPLTVEEYRIAQLYMIQKKSRLDSSGHGSGVEILTNKPYTDGPGGSGQYTYKIFHVGSKIPVWIRNVLPSTAFEAHEESWNAYPYTKTRYSCPLMDKFSVEVETKYIEGDGSLDNVFELSEDDLKSQVVDVMNFVKDPISSHDYCPEEDPKIFKSTKTGRGPLSDNWVQEHLREGKPTRAERWIHDLALKGTMYRAHRQAWAWQDEWVGLTMEDIRRLEEEVALYLSNVMSPTKPQDEQTSRNKSGSWNGEKRRTSERESEGTAGDSESEDQFYDCTDRPVSHKPSLIRWSSELLVNEGDEEHMHQILTPKPDPNSSLIILVFHGDIFPEAPADSNSKTTDVSTLSSILEHMIATHYPQLKGRIQVLRIPCGKELASMMTVLKGLCPTFGQFHPSLALLLATTPQTFHEAVQGAIIHANQILNNFLKSETGQNFKGSEVFAVGDYIGGLLMYEAFSKQEHQPVGRNASANSANIPLRLSENDKGENHANFYDYAEALSAELDSCNADYSDHSENSVNSVSGALLHKNYSRNLSAPPSASYRTPVNNRLSTSSVETDSNYWMLTSKERISFRPSTAFLLGCPLAFVLMQRKMAGRDVHKLECDQLFNLYYSADSCAARLEPVLNSQLALLAALHVPRYERFPLGDGRQILFNALENNITDTPLLWGNRRVDQELFCPPDMLSLPATALPNIFHASYWENKDAAAFILRQFVRSDEPAFGNYSVSTVNQIPAMDLQLPLGCWNRRRTRFKIVNLAANHRANDLIIVDDSNPMINARFCYGPMDLVALSQENVLVYVCPCGGEWTLHSKEVTDNHGRLNVKINKKLPIGINAVRMVVQGDHSYLNMYIAVVPPDTPCVVFSIDGSLTSSVSVSGRDPRIRAGAVDLVRFWQQQGYLIIYVTARPDMQHRLVASWLAQHNFPHGLLFFTPCLSTDPLKQKAQHLRHLVDLGVRIQATYGSSKDVHVYSSAGVRPEQIFKVGGSKRRGCIALEDGYAQHLHDLVSGRVSVAQPVDHPSLGISKNFFTNSATPQHTRSFVQRTESFTPRSGKAKHTGIGDHRKKDSQLSISTVVTR</sequence>
<dbReference type="InterPro" id="IPR031315">
    <property type="entry name" value="LNS2/PITP"/>
</dbReference>
<reference evidence="8" key="1">
    <citation type="submission" date="2022-01" db="EMBL/GenBank/DDBJ databases">
        <title>Genome Sequence Resource for Two Populations of Ditylenchus destructor, the Migratory Endoparasitic Phytonematode.</title>
        <authorList>
            <person name="Zhang H."/>
            <person name="Lin R."/>
            <person name="Xie B."/>
        </authorList>
    </citation>
    <scope>NUCLEOTIDE SEQUENCE</scope>
    <source>
        <strain evidence="8">BazhouSP</strain>
    </source>
</reference>
<dbReference type="InterPro" id="IPR055261">
    <property type="entry name" value="PI_transfer_N"/>
</dbReference>
<evidence type="ECO:0000256" key="3">
    <source>
        <dbReference type="ARBA" id="ARBA00022481"/>
    </source>
</evidence>
<dbReference type="SMART" id="SM01127">
    <property type="entry name" value="DDHD"/>
    <property type="match status" value="1"/>
</dbReference>
<dbReference type="Gene3D" id="3.30.530.20">
    <property type="match status" value="1"/>
</dbReference>
<dbReference type="FunFam" id="3.30.530.20:FF:000028">
    <property type="entry name" value="Phosphatidylinositol transfer protein 5"/>
    <property type="match status" value="1"/>
</dbReference>
<feature type="compositionally biased region" description="Basic and acidic residues" evidence="6">
    <location>
        <begin position="259"/>
        <end position="270"/>
    </location>
</feature>
<dbReference type="PANTHER" id="PTHR10658:SF81">
    <property type="entry name" value="PROTEIN RETINAL DEGENERATION B"/>
    <property type="match status" value="1"/>
</dbReference>
<accession>A0AAD4NGH8</accession>
<feature type="region of interest" description="Disordered" evidence="6">
    <location>
        <begin position="1048"/>
        <end position="1079"/>
    </location>
</feature>
<evidence type="ECO:0000256" key="4">
    <source>
        <dbReference type="ARBA" id="ARBA00022553"/>
    </source>
</evidence>
<keyword evidence="3" id="KW-0488">Methylation</keyword>
<proteinExistence type="inferred from homology"/>
<dbReference type="GO" id="GO:0008525">
    <property type="term" value="F:phosphatidylcholine transporter activity"/>
    <property type="evidence" value="ECO:0007669"/>
    <property type="project" value="TreeGrafter"/>
</dbReference>
<dbReference type="Pfam" id="PF24695">
    <property type="entry name" value="PITM1-3"/>
    <property type="match status" value="1"/>
</dbReference>
<dbReference type="PROSITE" id="PS51043">
    <property type="entry name" value="DDHD"/>
    <property type="match status" value="1"/>
</dbReference>
<dbReference type="GO" id="GO:0071944">
    <property type="term" value="C:cell periphery"/>
    <property type="evidence" value="ECO:0007669"/>
    <property type="project" value="UniProtKB-ARBA"/>
</dbReference>
<dbReference type="FunFam" id="3.40.50.1000:FF:000173">
    <property type="entry name" value="Membrane-associated phosphatidylinositol transfer protein 2"/>
    <property type="match status" value="1"/>
</dbReference>
<dbReference type="PANTHER" id="PTHR10658">
    <property type="entry name" value="PHOSPHATIDYLINOSITOL TRANSFER PROTEIN"/>
    <property type="match status" value="1"/>
</dbReference>
<dbReference type="AlphaFoldDB" id="A0AAD4NGH8"/>
<dbReference type="Pfam" id="PF02862">
    <property type="entry name" value="DDHD"/>
    <property type="match status" value="1"/>
</dbReference>
<comment type="subcellular location">
    <subcellularLocation>
        <location evidence="1">Endomembrane system</location>
        <topology evidence="1">Peripheral membrane protein</topology>
    </subcellularLocation>
</comment>
<organism evidence="8 9">
    <name type="scientific">Ditylenchus destructor</name>
    <dbReference type="NCBI Taxonomy" id="166010"/>
    <lineage>
        <taxon>Eukaryota</taxon>
        <taxon>Metazoa</taxon>
        <taxon>Ecdysozoa</taxon>
        <taxon>Nematoda</taxon>
        <taxon>Chromadorea</taxon>
        <taxon>Rhabditida</taxon>
        <taxon>Tylenchina</taxon>
        <taxon>Tylenchomorpha</taxon>
        <taxon>Sphaerularioidea</taxon>
        <taxon>Anguinidae</taxon>
        <taxon>Anguininae</taxon>
        <taxon>Ditylenchus</taxon>
    </lineage>
</organism>
<dbReference type="InterPro" id="IPR023214">
    <property type="entry name" value="HAD_sf"/>
</dbReference>
<evidence type="ECO:0000259" key="7">
    <source>
        <dbReference type="PROSITE" id="PS51043"/>
    </source>
</evidence>
<dbReference type="GO" id="GO:0046872">
    <property type="term" value="F:metal ion binding"/>
    <property type="evidence" value="ECO:0007669"/>
    <property type="project" value="InterPro"/>
</dbReference>
<feature type="compositionally biased region" description="Polar residues" evidence="6">
    <location>
        <begin position="1070"/>
        <end position="1079"/>
    </location>
</feature>
<keyword evidence="9" id="KW-1185">Reference proteome</keyword>
<dbReference type="SUPFAM" id="SSF56784">
    <property type="entry name" value="HAD-like"/>
    <property type="match status" value="1"/>
</dbReference>
<name>A0AAD4NGH8_9BILA</name>
<dbReference type="PRINTS" id="PR00391">
    <property type="entry name" value="PITRANSFER"/>
</dbReference>
<dbReference type="SMART" id="SM00775">
    <property type="entry name" value="LNS2"/>
    <property type="match status" value="1"/>
</dbReference>
<dbReference type="InterPro" id="IPR023393">
    <property type="entry name" value="START-like_dom_sf"/>
</dbReference>
<comment type="similarity">
    <text evidence="2">Belongs to the PtdIns transfer protein family. PI transfer class IIA subfamily.</text>
</comment>
<dbReference type="GO" id="GO:0012505">
    <property type="term" value="C:endomembrane system"/>
    <property type="evidence" value="ECO:0007669"/>
    <property type="project" value="UniProtKB-SubCell"/>
</dbReference>
<evidence type="ECO:0000256" key="6">
    <source>
        <dbReference type="SAM" id="MobiDB-lite"/>
    </source>
</evidence>
<dbReference type="InterPro" id="IPR036412">
    <property type="entry name" value="HAD-like_sf"/>
</dbReference>
<gene>
    <name evidence="8" type="ORF">DdX_01258</name>
</gene>
<evidence type="ECO:0000256" key="2">
    <source>
        <dbReference type="ARBA" id="ARBA00010316"/>
    </source>
</evidence>
<evidence type="ECO:0000256" key="5">
    <source>
        <dbReference type="ARBA" id="ARBA00022837"/>
    </source>
</evidence>
<keyword evidence="5" id="KW-0106">Calcium</keyword>
<dbReference type="Pfam" id="PF24694">
    <property type="entry name" value="LNS2_PITM1-3"/>
    <property type="match status" value="1"/>
</dbReference>
<dbReference type="GO" id="GO:0035091">
    <property type="term" value="F:phosphatidylinositol binding"/>
    <property type="evidence" value="ECO:0007669"/>
    <property type="project" value="TreeGrafter"/>
</dbReference>
<dbReference type="GO" id="GO:0008526">
    <property type="term" value="F:phosphatidylinositol transfer activity"/>
    <property type="evidence" value="ECO:0007669"/>
    <property type="project" value="TreeGrafter"/>
</dbReference>
<dbReference type="GO" id="GO:0005737">
    <property type="term" value="C:cytoplasm"/>
    <property type="evidence" value="ECO:0007669"/>
    <property type="project" value="UniProtKB-ARBA"/>
</dbReference>